<dbReference type="OrthoDB" id="3176171at2759"/>
<dbReference type="PANTHER" id="PTHR47968">
    <property type="entry name" value="CENTROMERE PROTEIN E"/>
    <property type="match status" value="1"/>
</dbReference>
<feature type="compositionally biased region" description="Acidic residues" evidence="11">
    <location>
        <begin position="601"/>
        <end position="618"/>
    </location>
</feature>
<dbReference type="CDD" id="cd01369">
    <property type="entry name" value="KISc_KHC_KIF5"/>
    <property type="match status" value="1"/>
</dbReference>
<dbReference type="PANTHER" id="PTHR47968:SF17">
    <property type="entry name" value="KINESIN-LIKE PROTEIN"/>
    <property type="match status" value="1"/>
</dbReference>
<evidence type="ECO:0000259" key="12">
    <source>
        <dbReference type="PROSITE" id="PS50067"/>
    </source>
</evidence>
<dbReference type="GO" id="GO:0008017">
    <property type="term" value="F:microtubule binding"/>
    <property type="evidence" value="ECO:0007669"/>
    <property type="project" value="InterPro"/>
</dbReference>
<dbReference type="InterPro" id="IPR035979">
    <property type="entry name" value="RBD_domain_sf"/>
</dbReference>
<evidence type="ECO:0000256" key="4">
    <source>
        <dbReference type="ARBA" id="ARBA00023054"/>
    </source>
</evidence>
<dbReference type="SUPFAM" id="SSF52540">
    <property type="entry name" value="P-loop containing nucleoside triphosphate hydrolases"/>
    <property type="match status" value="1"/>
</dbReference>
<dbReference type="GO" id="GO:0007018">
    <property type="term" value="P:microtubule-based movement"/>
    <property type="evidence" value="ECO:0007669"/>
    <property type="project" value="InterPro"/>
</dbReference>
<dbReference type="InterPro" id="IPR027640">
    <property type="entry name" value="Kinesin-like_fam"/>
</dbReference>
<dbReference type="GO" id="GO:0005524">
    <property type="term" value="F:ATP binding"/>
    <property type="evidence" value="ECO:0007669"/>
    <property type="project" value="UniProtKB-UniRule"/>
</dbReference>
<keyword evidence="4 10" id="KW-0175">Coiled coil</keyword>
<dbReference type="Pfam" id="PF00225">
    <property type="entry name" value="Kinesin"/>
    <property type="match status" value="1"/>
</dbReference>
<dbReference type="EMBL" id="CAJGYO010000013">
    <property type="protein sequence ID" value="CAD6266416.1"/>
    <property type="molecule type" value="Genomic_DNA"/>
</dbReference>
<keyword evidence="7" id="KW-0694">RNA-binding</keyword>
<dbReference type="FunFam" id="3.40.850.10:FF:000114">
    <property type="entry name" value="Kinesin-like protein"/>
    <property type="match status" value="1"/>
</dbReference>
<feature type="domain" description="RRM" evidence="13">
    <location>
        <begin position="650"/>
        <end position="728"/>
    </location>
</feature>
<dbReference type="InterPro" id="IPR019821">
    <property type="entry name" value="Kinesin_motor_CS"/>
</dbReference>
<dbReference type="InterPro" id="IPR012677">
    <property type="entry name" value="Nucleotide-bd_a/b_plait_sf"/>
</dbReference>
<keyword evidence="2 8" id="KW-0547">Nucleotide-binding</keyword>
<evidence type="ECO:0000256" key="6">
    <source>
        <dbReference type="ARBA" id="ARBA00061495"/>
    </source>
</evidence>
<feature type="domain" description="Kinesin motor" evidence="12">
    <location>
        <begin position="3"/>
        <end position="328"/>
    </location>
</feature>
<dbReference type="GO" id="GO:0005874">
    <property type="term" value="C:microtubule"/>
    <property type="evidence" value="ECO:0007669"/>
    <property type="project" value="UniProtKB-KW"/>
</dbReference>
<evidence type="ECO:0000256" key="3">
    <source>
        <dbReference type="ARBA" id="ARBA00022840"/>
    </source>
</evidence>
<dbReference type="PROSITE" id="PS50102">
    <property type="entry name" value="RRM"/>
    <property type="match status" value="2"/>
</dbReference>
<dbReference type="Proteomes" id="UP000604825">
    <property type="component" value="Unassembled WGS sequence"/>
</dbReference>
<feature type="coiled-coil region" evidence="10">
    <location>
        <begin position="399"/>
        <end position="447"/>
    </location>
</feature>
<gene>
    <name evidence="14" type="ORF">NCGR_LOCUS49721</name>
</gene>
<keyword evidence="3 8" id="KW-0067">ATP-binding</keyword>
<dbReference type="PROSITE" id="PS00411">
    <property type="entry name" value="KINESIN_MOTOR_1"/>
    <property type="match status" value="1"/>
</dbReference>
<comment type="similarity">
    <text evidence="6">Belongs to the TRAFAC class myosin-kinesin ATPase superfamily. Kinesin family. KIN-1 subfamily.</text>
</comment>
<keyword evidence="5 8" id="KW-0505">Motor protein</keyword>
<dbReference type="Pfam" id="PF00076">
    <property type="entry name" value="RRM_1"/>
    <property type="match status" value="2"/>
</dbReference>
<feature type="domain" description="RRM" evidence="13">
    <location>
        <begin position="753"/>
        <end position="832"/>
    </location>
</feature>
<dbReference type="InterPro" id="IPR001752">
    <property type="entry name" value="Kinesin_motor_dom"/>
</dbReference>
<dbReference type="SUPFAM" id="SSF54928">
    <property type="entry name" value="RNA-binding domain, RBD"/>
    <property type="match status" value="2"/>
</dbReference>
<evidence type="ECO:0000256" key="10">
    <source>
        <dbReference type="SAM" id="Coils"/>
    </source>
</evidence>
<dbReference type="SMART" id="SM00129">
    <property type="entry name" value="KISc"/>
    <property type="match status" value="1"/>
</dbReference>
<dbReference type="PROSITE" id="PS50067">
    <property type="entry name" value="KINESIN_MOTOR_2"/>
    <property type="match status" value="1"/>
</dbReference>
<feature type="region of interest" description="Disordered" evidence="11">
    <location>
        <begin position="568"/>
        <end position="625"/>
    </location>
</feature>
<sequence>MSNVSVCVRFRPLSHKERKANGDKVYFKKLDSESFVFKDEREEDVIFSFDKVFYEDAQQSDVYNFLAVPIVSDAINGINGTIITYGQTGAGKTYSMEGPSILHCNEQKTGLVQRVVDELFVCLGSSASTWTVKLSMVEIYLEKVRDLLDLSKDNLQIKESKTQGIYISGATEISILNSSDALENLSQGIANRAVGETQMNLASSRSHCLYIFSVQYGSTSDERVTSGKIILVDLAGSEKVEKTGAEGRVLDEAKTINKSLSALGNVINALTTGKQNHVPFRDSKLTRILQDALGGNSRAALLCCCSPSPSNAPESLSTLRFGTRTKLIKASPKLIPEAVDNTKKPTIETHDQDDLRDRILSKLRLSLKEEDVDLLEELFVQEGIIFDPNSVADFDSSCRDTASEEISLLMQAVEELKETVEELTDENEKLRRNLQVAQEMTAQAQLAAAANAAGAAWSRTLLDFVAAVLLRPFGMHTWLSIQPFVSSLARKLAQPVPPPVLFHLPPQSPLLLPIHHHHGHSHRLRLYHCNAILHLPRPPHFRRLPPPLPALFTRRAASVGLGAARLGPKARASSVPPPPPFFETVEEEEEERGWSDAEAGFSDEAEEGFSDEAEDEQEWAGGNGAARGEDLGADAGEDLSGLARQWPRPRELFVCNLPRRCDVQDLLKLFTPHGTVLSVEISRDAETGISRGTAFVTMRSLAEARTAINALDGLDLDGREVFVKLASDVISNRKNVNLAHITPMKDHIFESPHKIYVGNLAWSVQPQDLRELFTQCGTVVSTRLLTDRKGGRNRVYGFLSFSSAEELEAALKLDRTVFFRTGYPSKGSYCRAPDTLRR</sequence>
<reference evidence="14" key="1">
    <citation type="submission" date="2020-10" db="EMBL/GenBank/DDBJ databases">
        <authorList>
            <person name="Han B."/>
            <person name="Lu T."/>
            <person name="Zhao Q."/>
            <person name="Huang X."/>
            <person name="Zhao Y."/>
        </authorList>
    </citation>
    <scope>NUCLEOTIDE SEQUENCE</scope>
</reference>
<evidence type="ECO:0000313" key="15">
    <source>
        <dbReference type="Proteomes" id="UP000604825"/>
    </source>
</evidence>
<evidence type="ECO:0000256" key="8">
    <source>
        <dbReference type="PROSITE-ProRule" id="PRU00283"/>
    </source>
</evidence>
<feature type="binding site" evidence="8">
    <location>
        <begin position="86"/>
        <end position="93"/>
    </location>
    <ligand>
        <name>ATP</name>
        <dbReference type="ChEBI" id="CHEBI:30616"/>
    </ligand>
</feature>
<dbReference type="SMART" id="SM00360">
    <property type="entry name" value="RRM"/>
    <property type="match status" value="2"/>
</dbReference>
<comment type="caution">
    <text evidence="14">The sequence shown here is derived from an EMBL/GenBank/DDBJ whole genome shotgun (WGS) entry which is preliminary data.</text>
</comment>
<dbReference type="InterPro" id="IPR027417">
    <property type="entry name" value="P-loop_NTPase"/>
</dbReference>
<keyword evidence="15" id="KW-1185">Reference proteome</keyword>
<dbReference type="InterPro" id="IPR000504">
    <property type="entry name" value="RRM_dom"/>
</dbReference>
<name>A0A811R8Q1_9POAL</name>
<dbReference type="AlphaFoldDB" id="A0A811R8Q1"/>
<accession>A0A811R8Q1</accession>
<evidence type="ECO:0000259" key="13">
    <source>
        <dbReference type="PROSITE" id="PS50102"/>
    </source>
</evidence>
<evidence type="ECO:0000256" key="9">
    <source>
        <dbReference type="RuleBase" id="RU000394"/>
    </source>
</evidence>
<dbReference type="GO" id="GO:0003777">
    <property type="term" value="F:microtubule motor activity"/>
    <property type="evidence" value="ECO:0007669"/>
    <property type="project" value="InterPro"/>
</dbReference>
<dbReference type="PRINTS" id="PR00380">
    <property type="entry name" value="KINESINHEAVY"/>
</dbReference>
<evidence type="ECO:0000256" key="11">
    <source>
        <dbReference type="SAM" id="MobiDB-lite"/>
    </source>
</evidence>
<protein>
    <recommendedName>
        <fullName evidence="9">Kinesin-like protein</fullName>
    </recommendedName>
</protein>
<dbReference type="GO" id="GO:0003723">
    <property type="term" value="F:RNA binding"/>
    <property type="evidence" value="ECO:0007669"/>
    <property type="project" value="UniProtKB-UniRule"/>
</dbReference>
<evidence type="ECO:0000256" key="1">
    <source>
        <dbReference type="ARBA" id="ARBA00022701"/>
    </source>
</evidence>
<dbReference type="InterPro" id="IPR036961">
    <property type="entry name" value="Kinesin_motor_dom_sf"/>
</dbReference>
<evidence type="ECO:0000256" key="2">
    <source>
        <dbReference type="ARBA" id="ARBA00022741"/>
    </source>
</evidence>
<proteinExistence type="inferred from homology"/>
<evidence type="ECO:0000313" key="14">
    <source>
        <dbReference type="EMBL" id="CAD6266416.1"/>
    </source>
</evidence>
<keyword evidence="1 9" id="KW-0493">Microtubule</keyword>
<evidence type="ECO:0000256" key="7">
    <source>
        <dbReference type="PROSITE-ProRule" id="PRU00176"/>
    </source>
</evidence>
<evidence type="ECO:0000256" key="5">
    <source>
        <dbReference type="ARBA" id="ARBA00023175"/>
    </source>
</evidence>
<dbReference type="Gene3D" id="3.40.850.10">
    <property type="entry name" value="Kinesin motor domain"/>
    <property type="match status" value="1"/>
</dbReference>
<dbReference type="Gene3D" id="3.30.70.330">
    <property type="match status" value="2"/>
</dbReference>
<organism evidence="14 15">
    <name type="scientific">Miscanthus lutarioriparius</name>
    <dbReference type="NCBI Taxonomy" id="422564"/>
    <lineage>
        <taxon>Eukaryota</taxon>
        <taxon>Viridiplantae</taxon>
        <taxon>Streptophyta</taxon>
        <taxon>Embryophyta</taxon>
        <taxon>Tracheophyta</taxon>
        <taxon>Spermatophyta</taxon>
        <taxon>Magnoliopsida</taxon>
        <taxon>Liliopsida</taxon>
        <taxon>Poales</taxon>
        <taxon>Poaceae</taxon>
        <taxon>PACMAD clade</taxon>
        <taxon>Panicoideae</taxon>
        <taxon>Andropogonodae</taxon>
        <taxon>Andropogoneae</taxon>
        <taxon>Saccharinae</taxon>
        <taxon>Miscanthus</taxon>
    </lineage>
</organism>